<dbReference type="InterPro" id="IPR006047">
    <property type="entry name" value="GH13_cat_dom"/>
</dbReference>
<dbReference type="InterPro" id="IPR045857">
    <property type="entry name" value="O16G_dom_2"/>
</dbReference>
<keyword evidence="2 3" id="KW-0326">Glycosidase</keyword>
<evidence type="ECO:0000256" key="1">
    <source>
        <dbReference type="ARBA" id="ARBA00022801"/>
    </source>
</evidence>
<dbReference type="GO" id="GO:0005975">
    <property type="term" value="P:carbohydrate metabolic process"/>
    <property type="evidence" value="ECO:0007669"/>
    <property type="project" value="InterPro"/>
</dbReference>
<dbReference type="Pfam" id="PF02903">
    <property type="entry name" value="Alpha-amylase_N"/>
    <property type="match status" value="1"/>
</dbReference>
<evidence type="ECO:0000313" key="3">
    <source>
        <dbReference type="EMBL" id="MTL94123.1"/>
    </source>
</evidence>
<dbReference type="SUPFAM" id="SSF51011">
    <property type="entry name" value="Glycosyl hydrolase domain"/>
    <property type="match status" value="1"/>
</dbReference>
<dbReference type="InterPro" id="IPR013783">
    <property type="entry name" value="Ig-like_fold"/>
</dbReference>
<name>A0A6G2CCB4_9FIRM</name>
<gene>
    <name evidence="3" type="ORF">GMA64_06255</name>
</gene>
<dbReference type="Pfam" id="PF00128">
    <property type="entry name" value="Alpha-amylase"/>
    <property type="match status" value="1"/>
</dbReference>
<dbReference type="Gene3D" id="2.60.40.1180">
    <property type="entry name" value="Golgi alpha-mannosidase II"/>
    <property type="match status" value="1"/>
</dbReference>
<dbReference type="RefSeq" id="WP_129821238.1">
    <property type="nucleotide sequence ID" value="NZ_RCYV01000002.1"/>
</dbReference>
<proteinExistence type="predicted"/>
<dbReference type="Gene3D" id="3.20.20.80">
    <property type="entry name" value="Glycosidases"/>
    <property type="match status" value="1"/>
</dbReference>
<dbReference type="PANTHER" id="PTHR10357:SF210">
    <property type="entry name" value="MALTODEXTRIN GLUCOSIDASE"/>
    <property type="match status" value="1"/>
</dbReference>
<accession>A0A6G2CCB4</accession>
<protein>
    <submittedName>
        <fullName evidence="3">Alpha-glycosidase</fullName>
    </submittedName>
</protein>
<sequence>MIKQAIYHRAKSAYAYAYDKETLHIRLRSAKNDIKSVKLLGNDPYDWQPNEKGEYEWCLKSTPMIKQHSTSEFDYWFIEIKPTYRRFKYGFILNDGIEELLFIERGFFSVEDEVIKKDVNSYFAFPYLNVEDVFKAPDWVRDTMWYQIFPERFANGDDSISPENVLPWGEGEVTIDSFYGGDLQGIVDKLDYLQELGINGLYLTPIFESPSTHKYDTVDYYKIDPHFGDDAIFKTLVNEAHQRGMKVMLDAVFNHMGYHSPQWQDVVKNGEQSEYKDWFFIHEFPVVDEEGAPIIGTYETFSFTPYMPKINTNHKEAKQYLIDIALYWIKEFGIDAWRLDVANEISHDFWRDFRKAVKEANPDLYIVGETWHDSYAWLLGDQFDAVMNYPLTKAILEFVATNHIDDQGFVDTIVEALYRYPANVNDVMFNLLDSHDTPRLATLADGCEGKIKLAYLLLYSLIGSPCIFYGSEVGLEGDNDTRSRQCMIWTDAACEMPYFTHLKRCIELRKEYSGNLEFIYHHQNTLIYRKFDEHHSIYFIINNNPYHLTIPLIPELKNKEVHELYGNQILSFDETVSLDSYGFMVVKAR</sequence>
<dbReference type="InterPro" id="IPR004185">
    <property type="entry name" value="Glyco_hydro_13_lg-like_dom"/>
</dbReference>
<evidence type="ECO:0000256" key="2">
    <source>
        <dbReference type="ARBA" id="ARBA00023295"/>
    </source>
</evidence>
<dbReference type="InterPro" id="IPR017853">
    <property type="entry name" value="GH"/>
</dbReference>
<dbReference type="AlphaFoldDB" id="A0A6G2CCB4"/>
<dbReference type="CDD" id="cd02857">
    <property type="entry name" value="E_set_CDase_PDE_N"/>
    <property type="match status" value="1"/>
</dbReference>
<dbReference type="InterPro" id="IPR013780">
    <property type="entry name" value="Glyco_hydro_b"/>
</dbReference>
<comment type="caution">
    <text evidence="3">The sequence shown here is derived from an EMBL/GenBank/DDBJ whole genome shotgun (WGS) entry which is preliminary data.</text>
</comment>
<dbReference type="SMART" id="SM00642">
    <property type="entry name" value="Aamy"/>
    <property type="match status" value="1"/>
</dbReference>
<keyword evidence="1" id="KW-0378">Hydrolase</keyword>
<dbReference type="PANTHER" id="PTHR10357">
    <property type="entry name" value="ALPHA-AMYLASE FAMILY MEMBER"/>
    <property type="match status" value="1"/>
</dbReference>
<reference evidence="3" key="1">
    <citation type="journal article" date="2019" name="Nat. Med.">
        <title>A library of human gut bacterial isolates paired with longitudinal multiomics data enables mechanistic microbiome research.</title>
        <authorList>
            <person name="Poyet M."/>
            <person name="Groussin M."/>
            <person name="Gibbons S.M."/>
            <person name="Avila-Pacheco J."/>
            <person name="Jiang X."/>
            <person name="Kearney S.M."/>
            <person name="Perrotta A.R."/>
            <person name="Berdy B."/>
            <person name="Zhao S."/>
            <person name="Lieberman T.D."/>
            <person name="Swanson P.K."/>
            <person name="Smith M."/>
            <person name="Roesemann S."/>
            <person name="Alexander J.E."/>
            <person name="Rich S.A."/>
            <person name="Livny J."/>
            <person name="Vlamakis H."/>
            <person name="Clish C."/>
            <person name="Bullock K."/>
            <person name="Deik A."/>
            <person name="Scott J."/>
            <person name="Pierce K.A."/>
            <person name="Xavier R.J."/>
            <person name="Alm E.J."/>
        </authorList>
    </citation>
    <scope>NUCLEOTIDE SEQUENCE</scope>
    <source>
        <strain evidence="3">BIOML-A179</strain>
    </source>
</reference>
<dbReference type="Gene3D" id="2.60.40.10">
    <property type="entry name" value="Immunoglobulins"/>
    <property type="match status" value="1"/>
</dbReference>
<organism evidence="3">
    <name type="scientific">Turicibacter sanguinis</name>
    <dbReference type="NCBI Taxonomy" id="154288"/>
    <lineage>
        <taxon>Bacteria</taxon>
        <taxon>Bacillati</taxon>
        <taxon>Bacillota</taxon>
        <taxon>Erysipelotrichia</taxon>
        <taxon>Erysipelotrichales</taxon>
        <taxon>Turicibacteraceae</taxon>
        <taxon>Turicibacter</taxon>
    </lineage>
</organism>
<dbReference type="Gene3D" id="3.90.400.10">
    <property type="entry name" value="Oligo-1,6-glucosidase, Domain 2"/>
    <property type="match status" value="1"/>
</dbReference>
<dbReference type="CDD" id="cd11338">
    <property type="entry name" value="AmyAc_CMD"/>
    <property type="match status" value="1"/>
</dbReference>
<dbReference type="EMBL" id="WMQV01000010">
    <property type="protein sequence ID" value="MTL94123.1"/>
    <property type="molecule type" value="Genomic_DNA"/>
</dbReference>
<dbReference type="GO" id="GO:0004553">
    <property type="term" value="F:hydrolase activity, hydrolyzing O-glycosyl compounds"/>
    <property type="evidence" value="ECO:0007669"/>
    <property type="project" value="InterPro"/>
</dbReference>
<dbReference type="SUPFAM" id="SSF51445">
    <property type="entry name" value="(Trans)glycosidases"/>
    <property type="match status" value="1"/>
</dbReference>